<protein>
    <submittedName>
        <fullName evidence="1">Uncharacterized protein</fullName>
    </submittedName>
</protein>
<dbReference type="AlphaFoldDB" id="A0A2Z7ANS3"/>
<gene>
    <name evidence="1" type="ORF">F511_08639</name>
</gene>
<accession>A0A2Z7ANS3</accession>
<sequence length="116" mass="12980">MDELPKDLINTARKSFTASGEPIKTSCKKKEMKVEFRLLNDILAKTVTAKAGSSDAVTHERFFLMTAIHFGIKINWRKFFFDILKDMVTPSSKQAKGFAAQICVLLQGLPDLTLGE</sequence>
<dbReference type="Proteomes" id="UP000250235">
    <property type="component" value="Unassembled WGS sequence"/>
</dbReference>
<dbReference type="OrthoDB" id="848707at2759"/>
<evidence type="ECO:0000313" key="1">
    <source>
        <dbReference type="EMBL" id="KZV23444.1"/>
    </source>
</evidence>
<evidence type="ECO:0000313" key="2">
    <source>
        <dbReference type="Proteomes" id="UP000250235"/>
    </source>
</evidence>
<keyword evidence="2" id="KW-1185">Reference proteome</keyword>
<organism evidence="1 2">
    <name type="scientific">Dorcoceras hygrometricum</name>
    <dbReference type="NCBI Taxonomy" id="472368"/>
    <lineage>
        <taxon>Eukaryota</taxon>
        <taxon>Viridiplantae</taxon>
        <taxon>Streptophyta</taxon>
        <taxon>Embryophyta</taxon>
        <taxon>Tracheophyta</taxon>
        <taxon>Spermatophyta</taxon>
        <taxon>Magnoliopsida</taxon>
        <taxon>eudicotyledons</taxon>
        <taxon>Gunneridae</taxon>
        <taxon>Pentapetalae</taxon>
        <taxon>asterids</taxon>
        <taxon>lamiids</taxon>
        <taxon>Lamiales</taxon>
        <taxon>Gesneriaceae</taxon>
        <taxon>Didymocarpoideae</taxon>
        <taxon>Trichosporeae</taxon>
        <taxon>Loxocarpinae</taxon>
        <taxon>Dorcoceras</taxon>
    </lineage>
</organism>
<dbReference type="EMBL" id="KV013534">
    <property type="protein sequence ID" value="KZV23444.1"/>
    <property type="molecule type" value="Genomic_DNA"/>
</dbReference>
<name>A0A2Z7ANS3_9LAMI</name>
<proteinExistence type="predicted"/>
<reference evidence="1 2" key="1">
    <citation type="journal article" date="2015" name="Proc. Natl. Acad. Sci. U.S.A.">
        <title>The resurrection genome of Boea hygrometrica: A blueprint for survival of dehydration.</title>
        <authorList>
            <person name="Xiao L."/>
            <person name="Yang G."/>
            <person name="Zhang L."/>
            <person name="Yang X."/>
            <person name="Zhao S."/>
            <person name="Ji Z."/>
            <person name="Zhou Q."/>
            <person name="Hu M."/>
            <person name="Wang Y."/>
            <person name="Chen M."/>
            <person name="Xu Y."/>
            <person name="Jin H."/>
            <person name="Xiao X."/>
            <person name="Hu G."/>
            <person name="Bao F."/>
            <person name="Hu Y."/>
            <person name="Wan P."/>
            <person name="Li L."/>
            <person name="Deng X."/>
            <person name="Kuang T."/>
            <person name="Xiang C."/>
            <person name="Zhu J.K."/>
            <person name="Oliver M.J."/>
            <person name="He Y."/>
        </authorList>
    </citation>
    <scope>NUCLEOTIDE SEQUENCE [LARGE SCALE GENOMIC DNA]</scope>
    <source>
        <strain evidence="2">cv. XS01</strain>
    </source>
</reference>